<gene>
    <name evidence="2" type="ORF">LCGC14_1678180</name>
</gene>
<feature type="region of interest" description="Disordered" evidence="1">
    <location>
        <begin position="93"/>
        <end position="135"/>
    </location>
</feature>
<evidence type="ECO:0000313" key="2">
    <source>
        <dbReference type="EMBL" id="KKM17194.1"/>
    </source>
</evidence>
<proteinExistence type="predicted"/>
<dbReference type="EMBL" id="LAZR01014507">
    <property type="protein sequence ID" value="KKM17194.1"/>
    <property type="molecule type" value="Genomic_DNA"/>
</dbReference>
<organism evidence="2">
    <name type="scientific">marine sediment metagenome</name>
    <dbReference type="NCBI Taxonomy" id="412755"/>
    <lineage>
        <taxon>unclassified sequences</taxon>
        <taxon>metagenomes</taxon>
        <taxon>ecological metagenomes</taxon>
    </lineage>
</organism>
<name>A0A0F9IBT1_9ZZZZ</name>
<protein>
    <submittedName>
        <fullName evidence="2">Uncharacterized protein</fullName>
    </submittedName>
</protein>
<evidence type="ECO:0000256" key="1">
    <source>
        <dbReference type="SAM" id="MobiDB-lite"/>
    </source>
</evidence>
<comment type="caution">
    <text evidence="2">The sequence shown here is derived from an EMBL/GenBank/DDBJ whole genome shotgun (WGS) entry which is preliminary data.</text>
</comment>
<reference evidence="2" key="1">
    <citation type="journal article" date="2015" name="Nature">
        <title>Complex archaea that bridge the gap between prokaryotes and eukaryotes.</title>
        <authorList>
            <person name="Spang A."/>
            <person name="Saw J.H."/>
            <person name="Jorgensen S.L."/>
            <person name="Zaremba-Niedzwiedzka K."/>
            <person name="Martijn J."/>
            <person name="Lind A.E."/>
            <person name="van Eijk R."/>
            <person name="Schleper C."/>
            <person name="Guy L."/>
            <person name="Ettema T.J."/>
        </authorList>
    </citation>
    <scope>NUCLEOTIDE SEQUENCE</scope>
</reference>
<feature type="compositionally biased region" description="Low complexity" evidence="1">
    <location>
        <begin position="118"/>
        <end position="135"/>
    </location>
</feature>
<sequence length="258" mass="30265">MAKSPAFQFYPGDWLRSTDLQMCSMTTHGVWINCLCHMWFSKTRGKLKGTTAEIMKIIGCTEPEWLEFLAANKIHNFATVTVRYKNVTVTNRRMQNEEKARQGSRNRQKRYRDGQSNKKVTSLSPTPSPSPKITSQDTTLATLLFTEIQKNDPNAKQPNYDTWTYDINKLHRIDKRSYEDIEAAIKWCQHDSFWCSNILSAKKLRKQFPKLRLQRTGTKPKPDIQIVQHFCRKCDKGFYPKDRKIQRYCPDCREKESV</sequence>
<accession>A0A0F9IBT1</accession>
<dbReference type="AlphaFoldDB" id="A0A0F9IBT1"/>